<evidence type="ECO:0000313" key="2">
    <source>
        <dbReference type="Proteomes" id="UP000032024"/>
    </source>
</evidence>
<dbReference type="AlphaFoldDB" id="A0AAN0T3W9"/>
<keyword evidence="2" id="KW-1185">Reference proteome</keyword>
<protein>
    <submittedName>
        <fullName evidence="1">Uncharacterized protein</fullName>
    </submittedName>
</protein>
<evidence type="ECO:0000313" key="1">
    <source>
        <dbReference type="EMBL" id="AJO21593.1"/>
    </source>
</evidence>
<gene>
    <name evidence="1" type="ORF">SB48_HM08orf01227</name>
</gene>
<sequence>MIQIQRRDKHFEEKLCEESQLYCVEKRAGRNLLLQAFF</sequence>
<proteinExistence type="predicted"/>
<dbReference type="Proteomes" id="UP000032024">
    <property type="component" value="Chromosome"/>
</dbReference>
<organism evidence="1 2">
    <name type="scientific">Heyndrickxia coagulans</name>
    <name type="common">Weizmannia coagulans</name>
    <dbReference type="NCBI Taxonomy" id="1398"/>
    <lineage>
        <taxon>Bacteria</taxon>
        <taxon>Bacillati</taxon>
        <taxon>Bacillota</taxon>
        <taxon>Bacilli</taxon>
        <taxon>Bacillales</taxon>
        <taxon>Bacillaceae</taxon>
        <taxon>Heyndrickxia</taxon>
    </lineage>
</organism>
<reference evidence="2" key="1">
    <citation type="submission" date="2015-01" db="EMBL/GenBank/DDBJ databases">
        <title>Comparative genome analysis of Bacillus coagulans HM-08, Clostridium butyricum HM-68, Bacillus subtilis HM-66 and Bacillus paralicheniformis BL-09.</title>
        <authorList>
            <person name="Zhang H."/>
        </authorList>
    </citation>
    <scope>NUCLEOTIDE SEQUENCE [LARGE SCALE GENOMIC DNA]</scope>
    <source>
        <strain evidence="2">HM-08</strain>
    </source>
</reference>
<dbReference type="EMBL" id="CP010525">
    <property type="protein sequence ID" value="AJO21593.1"/>
    <property type="molecule type" value="Genomic_DNA"/>
</dbReference>
<name>A0AAN0T3W9_HEYCO</name>
<accession>A0AAN0T3W9</accession>